<evidence type="ECO:0000259" key="3">
    <source>
        <dbReference type="PROSITE" id="PS51767"/>
    </source>
</evidence>
<dbReference type="GO" id="GO:0006508">
    <property type="term" value="P:proteolysis"/>
    <property type="evidence" value="ECO:0007669"/>
    <property type="project" value="UniProtKB-KW"/>
</dbReference>
<comment type="caution">
    <text evidence="4">The sequence shown here is derived from an EMBL/GenBank/DDBJ whole genome shotgun (WGS) entry which is preliminary data.</text>
</comment>
<keyword evidence="2" id="KW-0064">Aspartyl protease</keyword>
<dbReference type="KEGG" id="cput:CONPUDRAFT_156962"/>
<dbReference type="SUPFAM" id="SSF50630">
    <property type="entry name" value="Acid proteases"/>
    <property type="match status" value="1"/>
</dbReference>
<dbReference type="PANTHER" id="PTHR47966:SF51">
    <property type="entry name" value="BETA-SITE APP-CLEAVING ENZYME, ISOFORM A-RELATED"/>
    <property type="match status" value="1"/>
</dbReference>
<dbReference type="InterPro" id="IPR021109">
    <property type="entry name" value="Peptidase_aspartic_dom_sf"/>
</dbReference>
<keyword evidence="4" id="KW-0645">Protease</keyword>
<dbReference type="InterPro" id="IPR001969">
    <property type="entry name" value="Aspartic_peptidase_AS"/>
</dbReference>
<comment type="similarity">
    <text evidence="1">Belongs to the peptidase A1 family.</text>
</comment>
<evidence type="ECO:0000256" key="2">
    <source>
        <dbReference type="ARBA" id="ARBA00022750"/>
    </source>
</evidence>
<dbReference type="RefSeq" id="XP_007772127.1">
    <property type="nucleotide sequence ID" value="XM_007773937.1"/>
</dbReference>
<keyword evidence="5" id="KW-1185">Reference proteome</keyword>
<name>A0A5M3MFH2_CONPW</name>
<dbReference type="Proteomes" id="UP000053558">
    <property type="component" value="Unassembled WGS sequence"/>
</dbReference>
<dbReference type="OrthoDB" id="771136at2759"/>
<sequence length="221" mass="24350">MQRPLGAQLELHQLQLGRFDLRRICVLDSLEDTYGSGAFEGTLVQDTVKMGGFTVSSQQARSRIRTKPTAKLFSTEAQGLMGSAWKTLAQAGTPFWLDLVETGQWDEPLMALQLTRFGNHTSASDTEPGGSFTMGYTNSSLFTGSIEYHNLTETPTWWVINISAEAMIDSGTTLIYGPASTVEEVYSIISYRSGLSKRSKRLRNPANTQNVARLGHVSFSQ</sequence>
<evidence type="ECO:0000313" key="4">
    <source>
        <dbReference type="EMBL" id="EIW77777.1"/>
    </source>
</evidence>
<dbReference type="PROSITE" id="PS51767">
    <property type="entry name" value="PEPTIDASE_A1"/>
    <property type="match status" value="1"/>
</dbReference>
<feature type="domain" description="Peptidase A1" evidence="3">
    <location>
        <begin position="1"/>
        <end position="221"/>
    </location>
</feature>
<dbReference type="Pfam" id="PF00026">
    <property type="entry name" value="Asp"/>
    <property type="match status" value="1"/>
</dbReference>
<dbReference type="AlphaFoldDB" id="A0A5M3MFH2"/>
<proteinExistence type="inferred from homology"/>
<evidence type="ECO:0000256" key="1">
    <source>
        <dbReference type="ARBA" id="ARBA00007447"/>
    </source>
</evidence>
<reference evidence="5" key="1">
    <citation type="journal article" date="2012" name="Science">
        <title>The Paleozoic origin of enzymatic lignin decomposition reconstructed from 31 fungal genomes.</title>
        <authorList>
            <person name="Floudas D."/>
            <person name="Binder M."/>
            <person name="Riley R."/>
            <person name="Barry K."/>
            <person name="Blanchette R.A."/>
            <person name="Henrissat B."/>
            <person name="Martinez A.T."/>
            <person name="Otillar R."/>
            <person name="Spatafora J.W."/>
            <person name="Yadav J.S."/>
            <person name="Aerts A."/>
            <person name="Benoit I."/>
            <person name="Boyd A."/>
            <person name="Carlson A."/>
            <person name="Copeland A."/>
            <person name="Coutinho P.M."/>
            <person name="de Vries R.P."/>
            <person name="Ferreira P."/>
            <person name="Findley K."/>
            <person name="Foster B."/>
            <person name="Gaskell J."/>
            <person name="Glotzer D."/>
            <person name="Gorecki P."/>
            <person name="Heitman J."/>
            <person name="Hesse C."/>
            <person name="Hori C."/>
            <person name="Igarashi K."/>
            <person name="Jurgens J.A."/>
            <person name="Kallen N."/>
            <person name="Kersten P."/>
            <person name="Kohler A."/>
            <person name="Kuees U."/>
            <person name="Kumar T.K.A."/>
            <person name="Kuo A."/>
            <person name="LaButti K."/>
            <person name="Larrondo L.F."/>
            <person name="Lindquist E."/>
            <person name="Ling A."/>
            <person name="Lombard V."/>
            <person name="Lucas S."/>
            <person name="Lundell T."/>
            <person name="Martin R."/>
            <person name="McLaughlin D.J."/>
            <person name="Morgenstern I."/>
            <person name="Morin E."/>
            <person name="Murat C."/>
            <person name="Nagy L.G."/>
            <person name="Nolan M."/>
            <person name="Ohm R.A."/>
            <person name="Patyshakuliyeva A."/>
            <person name="Rokas A."/>
            <person name="Ruiz-Duenas F.J."/>
            <person name="Sabat G."/>
            <person name="Salamov A."/>
            <person name="Samejima M."/>
            <person name="Schmutz J."/>
            <person name="Slot J.C."/>
            <person name="St John F."/>
            <person name="Stenlid J."/>
            <person name="Sun H."/>
            <person name="Sun S."/>
            <person name="Syed K."/>
            <person name="Tsang A."/>
            <person name="Wiebenga A."/>
            <person name="Young D."/>
            <person name="Pisabarro A."/>
            <person name="Eastwood D.C."/>
            <person name="Martin F."/>
            <person name="Cullen D."/>
            <person name="Grigoriev I.V."/>
            <person name="Hibbett D.S."/>
        </authorList>
    </citation>
    <scope>NUCLEOTIDE SEQUENCE [LARGE SCALE GENOMIC DNA]</scope>
    <source>
        <strain evidence="5">RWD-64-598 SS2</strain>
    </source>
</reference>
<dbReference type="PROSITE" id="PS00141">
    <property type="entry name" value="ASP_PROTEASE"/>
    <property type="match status" value="1"/>
</dbReference>
<keyword evidence="2" id="KW-0378">Hydrolase</keyword>
<evidence type="ECO:0000313" key="5">
    <source>
        <dbReference type="Proteomes" id="UP000053558"/>
    </source>
</evidence>
<dbReference type="InterPro" id="IPR033121">
    <property type="entry name" value="PEPTIDASE_A1"/>
</dbReference>
<dbReference type="InterPro" id="IPR001461">
    <property type="entry name" value="Aspartic_peptidase_A1"/>
</dbReference>
<dbReference type="InterPro" id="IPR034164">
    <property type="entry name" value="Pepsin-like_dom"/>
</dbReference>
<dbReference type="EMBL" id="JH711583">
    <property type="protein sequence ID" value="EIW77777.1"/>
    <property type="molecule type" value="Genomic_DNA"/>
</dbReference>
<dbReference type="Gene3D" id="2.40.70.10">
    <property type="entry name" value="Acid Proteases"/>
    <property type="match status" value="2"/>
</dbReference>
<dbReference type="GeneID" id="19203674"/>
<dbReference type="CDD" id="cd05471">
    <property type="entry name" value="pepsin_like"/>
    <property type="match status" value="1"/>
</dbReference>
<dbReference type="PANTHER" id="PTHR47966">
    <property type="entry name" value="BETA-SITE APP-CLEAVING ENZYME, ISOFORM A-RELATED"/>
    <property type="match status" value="1"/>
</dbReference>
<organism evidence="4 5">
    <name type="scientific">Coniophora puteana (strain RWD-64-598)</name>
    <name type="common">Brown rot fungus</name>
    <dbReference type="NCBI Taxonomy" id="741705"/>
    <lineage>
        <taxon>Eukaryota</taxon>
        <taxon>Fungi</taxon>
        <taxon>Dikarya</taxon>
        <taxon>Basidiomycota</taxon>
        <taxon>Agaricomycotina</taxon>
        <taxon>Agaricomycetes</taxon>
        <taxon>Agaricomycetidae</taxon>
        <taxon>Boletales</taxon>
        <taxon>Coniophorineae</taxon>
        <taxon>Coniophoraceae</taxon>
        <taxon>Coniophora</taxon>
    </lineage>
</organism>
<gene>
    <name evidence="4" type="ORF">CONPUDRAFT_156962</name>
</gene>
<dbReference type="GO" id="GO:0004190">
    <property type="term" value="F:aspartic-type endopeptidase activity"/>
    <property type="evidence" value="ECO:0007669"/>
    <property type="project" value="UniProtKB-KW"/>
</dbReference>
<protein>
    <submittedName>
        <fullName evidence="4">Acid protease</fullName>
    </submittedName>
</protein>
<accession>A0A5M3MFH2</accession>